<dbReference type="InterPro" id="IPR017872">
    <property type="entry name" value="Pyrmidine_PPase_CS"/>
</dbReference>
<dbReference type="Gene3D" id="3.90.1170.30">
    <property type="entry name" value="Pyrimidine nucleoside phosphorylase-like, C-terminal domain"/>
    <property type="match status" value="1"/>
</dbReference>
<name>A9UVJ2_MONBE</name>
<comment type="pathway">
    <text evidence="5">Pyrimidine metabolism; dTMP biosynthesis via salvage pathway; dTMP from thymine: step 1/2.</text>
</comment>
<evidence type="ECO:0000259" key="6">
    <source>
        <dbReference type="Pfam" id="PF00591"/>
    </source>
</evidence>
<dbReference type="InterPro" id="IPR036566">
    <property type="entry name" value="PYNP-like_C_sf"/>
</dbReference>
<comment type="subunit">
    <text evidence="2 5">Homodimer.</text>
</comment>
<dbReference type="Proteomes" id="UP000001357">
    <property type="component" value="Unassembled WGS sequence"/>
</dbReference>
<dbReference type="AlphaFoldDB" id="A9UVJ2"/>
<dbReference type="Pfam" id="PF02885">
    <property type="entry name" value="Glycos_trans_3N"/>
    <property type="match status" value="1"/>
</dbReference>
<sequence>MTASGTNDSQLRLPHIIASKRDGKALSPEQIHHFVKGVVSGSVAAEQIGALLMAIYCKGMDWQETTELTSALLHSGTTLSWDTPHPIVDKHSTGGVGDKISLVLAPALAACGCWVPMISGRGLGHTGGTLDKLEAIPGFSVSQSKEDMEQILSKAGACIVGQTELIVPGDRILYAARDITSTVGSLPLIVASIMSKKVAEGLQHLVLDIKVGSAAFMQTEKQARELAEAMVEVGCNLNIETTAVLTEMDCPIGKAVGNAVEVVESIRALKGEGPADLLELVTVEGGQLLMQAGLATNLEHGRELIANSLQDGTALKAFRTMCEAQGVSSDTAAEICEQPEAVLLKATKQQTTIKASTSGFVQHIEAMPLAEVLGELGAGRQHPVSLNIAVEPS</sequence>
<feature type="domain" description="Glycosyl transferase family 3 N-terminal" evidence="7">
    <location>
        <begin position="15"/>
        <end position="76"/>
    </location>
</feature>
<dbReference type="InterPro" id="IPR000312">
    <property type="entry name" value="Glycosyl_Trfase_fam3"/>
</dbReference>
<evidence type="ECO:0000259" key="7">
    <source>
        <dbReference type="Pfam" id="PF02885"/>
    </source>
</evidence>
<evidence type="ECO:0000256" key="4">
    <source>
        <dbReference type="ARBA" id="ARBA00022679"/>
    </source>
</evidence>
<evidence type="ECO:0000256" key="3">
    <source>
        <dbReference type="ARBA" id="ARBA00022676"/>
    </source>
</evidence>
<dbReference type="eggNOG" id="ENOG502QPRY">
    <property type="taxonomic scope" value="Eukaryota"/>
</dbReference>
<accession>A9UVJ2</accession>
<dbReference type="InterPro" id="IPR000053">
    <property type="entry name" value="Thymidine/pyrmidine_PPase"/>
</dbReference>
<dbReference type="InterPro" id="IPR018090">
    <property type="entry name" value="Pyrmidine_PPas_bac/euk"/>
</dbReference>
<dbReference type="KEGG" id="mbr:MONBRDRAFT_31810"/>
<evidence type="ECO:0000256" key="1">
    <source>
        <dbReference type="ARBA" id="ARBA00006915"/>
    </source>
</evidence>
<dbReference type="EC" id="2.4.2.4" evidence="5"/>
<gene>
    <name evidence="8" type="ORF">MONBRDRAFT_31810</name>
</gene>
<dbReference type="GO" id="GO:0005829">
    <property type="term" value="C:cytosol"/>
    <property type="evidence" value="ECO:0000318"/>
    <property type="project" value="GO_Central"/>
</dbReference>
<dbReference type="InterPro" id="IPR035902">
    <property type="entry name" value="Nuc_phospho_transferase"/>
</dbReference>
<dbReference type="RefSeq" id="XP_001744641.1">
    <property type="nucleotide sequence ID" value="XM_001744589.1"/>
</dbReference>
<reference evidence="8 9" key="1">
    <citation type="journal article" date="2008" name="Nature">
        <title>The genome of the choanoflagellate Monosiga brevicollis and the origin of metazoans.</title>
        <authorList>
            <consortium name="JGI Sequencing"/>
            <person name="King N."/>
            <person name="Westbrook M.J."/>
            <person name="Young S.L."/>
            <person name="Kuo A."/>
            <person name="Abedin M."/>
            <person name="Chapman J."/>
            <person name="Fairclough S."/>
            <person name="Hellsten U."/>
            <person name="Isogai Y."/>
            <person name="Letunic I."/>
            <person name="Marr M."/>
            <person name="Pincus D."/>
            <person name="Putnam N."/>
            <person name="Rokas A."/>
            <person name="Wright K.J."/>
            <person name="Zuzow R."/>
            <person name="Dirks W."/>
            <person name="Good M."/>
            <person name="Goodstein D."/>
            <person name="Lemons D."/>
            <person name="Li W."/>
            <person name="Lyons J.B."/>
            <person name="Morris A."/>
            <person name="Nichols S."/>
            <person name="Richter D.J."/>
            <person name="Salamov A."/>
            <person name="Bork P."/>
            <person name="Lim W.A."/>
            <person name="Manning G."/>
            <person name="Miller W.T."/>
            <person name="McGinnis W."/>
            <person name="Shapiro H."/>
            <person name="Tjian R."/>
            <person name="Grigoriev I.V."/>
            <person name="Rokhsar D."/>
        </authorList>
    </citation>
    <scope>NUCLEOTIDE SEQUENCE [LARGE SCALE GENOMIC DNA]</scope>
    <source>
        <strain evidence="9">MX1 / ATCC 50154</strain>
    </source>
</reference>
<dbReference type="Pfam" id="PF00591">
    <property type="entry name" value="Glycos_transf_3"/>
    <property type="match status" value="1"/>
</dbReference>
<comment type="similarity">
    <text evidence="1 5">Belongs to the thymidine/pyrimidine-nucleoside phosphorylase family.</text>
</comment>
<dbReference type="PROSITE" id="PS00647">
    <property type="entry name" value="THYMID_PHOSPHORYLASE"/>
    <property type="match status" value="1"/>
</dbReference>
<protein>
    <recommendedName>
        <fullName evidence="5">Thymidine phosphorylase</fullName>
        <shortName evidence="5">TP</shortName>
        <ecNumber evidence="5">2.4.2.4</ecNumber>
    </recommendedName>
    <alternativeName>
        <fullName evidence="5">TdRPase</fullName>
    </alternativeName>
</protein>
<dbReference type="OMA" id="VWGGATN"/>
<keyword evidence="4 5" id="KW-0808">Transferase</keyword>
<dbReference type="GO" id="GO:0009032">
    <property type="term" value="F:thymidine phosphorylase activity"/>
    <property type="evidence" value="ECO:0007669"/>
    <property type="project" value="UniProtKB-UniRule"/>
</dbReference>
<dbReference type="SUPFAM" id="SSF47648">
    <property type="entry name" value="Nucleoside phosphorylase/phosphoribosyltransferase N-terminal domain"/>
    <property type="match status" value="1"/>
</dbReference>
<dbReference type="PANTHER" id="PTHR10515:SF0">
    <property type="entry name" value="THYMIDINE PHOSPHORYLASE"/>
    <property type="match status" value="1"/>
</dbReference>
<feature type="domain" description="Glycosyl transferase family 3" evidence="6">
    <location>
        <begin position="86"/>
        <end position="315"/>
    </location>
</feature>
<dbReference type="GO" id="GO:0006206">
    <property type="term" value="P:pyrimidine nucleobase metabolic process"/>
    <property type="evidence" value="ECO:0007669"/>
    <property type="project" value="InterPro"/>
</dbReference>
<keyword evidence="9" id="KW-1185">Reference proteome</keyword>
<proteinExistence type="inferred from homology"/>
<dbReference type="GO" id="GO:0004645">
    <property type="term" value="F:1,4-alpha-oligoglucan phosphorylase activity"/>
    <property type="evidence" value="ECO:0007669"/>
    <property type="project" value="InterPro"/>
</dbReference>
<dbReference type="FunCoup" id="A9UVJ2">
    <property type="interactions" value="122"/>
</dbReference>
<dbReference type="Gene3D" id="1.20.970.10">
    <property type="entry name" value="Transferase, Pyrimidine Nucleoside Phosphorylase, Chain C"/>
    <property type="match status" value="1"/>
</dbReference>
<dbReference type="EMBL" id="CH991547">
    <property type="protein sequence ID" value="EDQ90590.1"/>
    <property type="molecule type" value="Genomic_DNA"/>
</dbReference>
<evidence type="ECO:0000313" key="8">
    <source>
        <dbReference type="EMBL" id="EDQ90590.1"/>
    </source>
</evidence>
<comment type="function">
    <text evidence="5">Catalyzes the reversible phosphorolysis of thymidine. The produced molecules are then utilized as carbon and energy sources or in the rescue of pyrimidine bases for nucleotide synthesis.</text>
</comment>
<evidence type="ECO:0000256" key="5">
    <source>
        <dbReference type="PIRNR" id="PIRNR000478"/>
    </source>
</evidence>
<dbReference type="PANTHER" id="PTHR10515">
    <property type="entry name" value="THYMIDINE PHOSPHORYLASE"/>
    <property type="match status" value="1"/>
</dbReference>
<dbReference type="NCBIfam" id="NF004490">
    <property type="entry name" value="PRK05820.1"/>
    <property type="match status" value="1"/>
</dbReference>
<dbReference type="SUPFAM" id="SSF52418">
    <property type="entry name" value="Nucleoside phosphorylase/phosphoribosyltransferase catalytic domain"/>
    <property type="match status" value="1"/>
</dbReference>
<dbReference type="UniPathway" id="UPA00578">
    <property type="reaction ID" value="UER00638"/>
</dbReference>
<dbReference type="InterPro" id="IPR017459">
    <property type="entry name" value="Glycosyl_Trfase_fam3_N_dom"/>
</dbReference>
<dbReference type="GeneID" id="5889708"/>
<evidence type="ECO:0000256" key="2">
    <source>
        <dbReference type="ARBA" id="ARBA00011738"/>
    </source>
</evidence>
<dbReference type="FunFam" id="3.40.1030.10:FF:000003">
    <property type="entry name" value="Pyrimidine-nucleoside phosphorylase"/>
    <property type="match status" value="1"/>
</dbReference>
<dbReference type="PIRSF" id="PIRSF000478">
    <property type="entry name" value="TP_PyNP"/>
    <property type="match status" value="1"/>
</dbReference>
<dbReference type="InterPro" id="IPR036320">
    <property type="entry name" value="Glycosyl_Trfase_fam3_N_dom_sf"/>
</dbReference>
<organism evidence="8 9">
    <name type="scientific">Monosiga brevicollis</name>
    <name type="common">Choanoflagellate</name>
    <dbReference type="NCBI Taxonomy" id="81824"/>
    <lineage>
        <taxon>Eukaryota</taxon>
        <taxon>Choanoflagellata</taxon>
        <taxon>Craspedida</taxon>
        <taxon>Salpingoecidae</taxon>
        <taxon>Monosiga</taxon>
    </lineage>
</organism>
<dbReference type="InParanoid" id="A9UVJ2"/>
<dbReference type="NCBIfam" id="TIGR02644">
    <property type="entry name" value="Y_phosphoryl"/>
    <property type="match status" value="1"/>
</dbReference>
<evidence type="ECO:0000313" key="9">
    <source>
        <dbReference type="Proteomes" id="UP000001357"/>
    </source>
</evidence>
<keyword evidence="3 5" id="KW-0328">Glycosyltransferase</keyword>
<dbReference type="STRING" id="81824.A9UVJ2"/>
<comment type="catalytic activity">
    <reaction evidence="5">
        <text>thymidine + phosphate = 2-deoxy-alpha-D-ribose 1-phosphate + thymine</text>
        <dbReference type="Rhea" id="RHEA:16037"/>
        <dbReference type="ChEBI" id="CHEBI:17748"/>
        <dbReference type="ChEBI" id="CHEBI:17821"/>
        <dbReference type="ChEBI" id="CHEBI:43474"/>
        <dbReference type="ChEBI" id="CHEBI:57259"/>
        <dbReference type="EC" id="2.4.2.4"/>
    </reaction>
</comment>
<dbReference type="GO" id="GO:0006213">
    <property type="term" value="P:pyrimidine nucleoside metabolic process"/>
    <property type="evidence" value="ECO:0007669"/>
    <property type="project" value="UniProtKB-UniRule"/>
</dbReference>
<dbReference type="Gene3D" id="3.40.1030.10">
    <property type="entry name" value="Nucleoside phosphorylase/phosphoribosyltransferase catalytic domain"/>
    <property type="match status" value="1"/>
</dbReference>